<gene>
    <name evidence="1" type="ORF">SAMN02745910_04667</name>
</gene>
<organism evidence="1 2">
    <name type="scientific">Priestia endophytica DSM 13796</name>
    <dbReference type="NCBI Taxonomy" id="1121089"/>
    <lineage>
        <taxon>Bacteria</taxon>
        <taxon>Bacillati</taxon>
        <taxon>Bacillota</taxon>
        <taxon>Bacilli</taxon>
        <taxon>Bacillales</taxon>
        <taxon>Bacillaceae</taxon>
        <taxon>Priestia</taxon>
    </lineage>
</organism>
<keyword evidence="2" id="KW-1185">Reference proteome</keyword>
<dbReference type="Proteomes" id="UP000182762">
    <property type="component" value="Unassembled WGS sequence"/>
</dbReference>
<dbReference type="RefSeq" id="WP_061802884.1">
    <property type="nucleotide sequence ID" value="NZ_FOXX01000019.1"/>
</dbReference>
<dbReference type="GeneID" id="93713192"/>
<accession>A0A1I6C048</accession>
<sequence>MEFSIEQKNVIHRFYKGELVAFNKKSKIISDDNEWGYFMWKLECELAQNDYSNDSKKYEEELFLILLEDSKKQQEKGIDVNFNYSDELINLFKNTLNEYVYS</sequence>
<proteinExistence type="predicted"/>
<evidence type="ECO:0000313" key="1">
    <source>
        <dbReference type="EMBL" id="SFQ86556.1"/>
    </source>
</evidence>
<dbReference type="EMBL" id="FOXX01000019">
    <property type="protein sequence ID" value="SFQ86556.1"/>
    <property type="molecule type" value="Genomic_DNA"/>
</dbReference>
<comment type="caution">
    <text evidence="1">The sequence shown here is derived from an EMBL/GenBank/DDBJ whole genome shotgun (WGS) entry which is preliminary data.</text>
</comment>
<evidence type="ECO:0000313" key="2">
    <source>
        <dbReference type="Proteomes" id="UP000182762"/>
    </source>
</evidence>
<reference evidence="1 2" key="1">
    <citation type="submission" date="2016-10" db="EMBL/GenBank/DDBJ databases">
        <authorList>
            <person name="Varghese N."/>
            <person name="Submissions S."/>
        </authorList>
    </citation>
    <scope>NUCLEOTIDE SEQUENCE [LARGE SCALE GENOMIC DNA]</scope>
    <source>
        <strain evidence="1 2">DSM 13796</strain>
    </source>
</reference>
<name>A0A1I6C048_9BACI</name>
<protein>
    <submittedName>
        <fullName evidence="1">Uncharacterized protein</fullName>
    </submittedName>
</protein>